<dbReference type="Proteomes" id="UP001060164">
    <property type="component" value="Chromosome"/>
</dbReference>
<reference evidence="1" key="1">
    <citation type="journal article" date="2022" name="Cell">
        <title>Design, construction, and in vivo augmentation of a complex gut microbiome.</title>
        <authorList>
            <person name="Cheng A.G."/>
            <person name="Ho P.Y."/>
            <person name="Aranda-Diaz A."/>
            <person name="Jain S."/>
            <person name="Yu F.B."/>
            <person name="Meng X."/>
            <person name="Wang M."/>
            <person name="Iakiviak M."/>
            <person name="Nagashima K."/>
            <person name="Zhao A."/>
            <person name="Murugkar P."/>
            <person name="Patil A."/>
            <person name="Atabakhsh K."/>
            <person name="Weakley A."/>
            <person name="Yan J."/>
            <person name="Brumbaugh A.R."/>
            <person name="Higginbottom S."/>
            <person name="Dimas A."/>
            <person name="Shiver A.L."/>
            <person name="Deutschbauer A."/>
            <person name="Neff N."/>
            <person name="Sonnenburg J.L."/>
            <person name="Huang K.C."/>
            <person name="Fischbach M.A."/>
        </authorList>
    </citation>
    <scope>NUCLEOTIDE SEQUENCE</scope>
    <source>
        <strain evidence="1">DSM 19829</strain>
    </source>
</reference>
<evidence type="ECO:0000313" key="1">
    <source>
        <dbReference type="EMBL" id="UWP58430.1"/>
    </source>
</evidence>
<evidence type="ECO:0000313" key="2">
    <source>
        <dbReference type="Proteomes" id="UP001060164"/>
    </source>
</evidence>
<gene>
    <name evidence="1" type="ORF">NQ502_13685</name>
</gene>
<accession>A0ABY5VEX4</accession>
<name>A0ABY5VEX4_9FIRM</name>
<proteinExistence type="predicted"/>
<dbReference type="RefSeq" id="WP_028528216.1">
    <property type="nucleotide sequence ID" value="NZ_CABLBR010000008.1"/>
</dbReference>
<keyword evidence="2" id="KW-1185">Reference proteome</keyword>
<dbReference type="EMBL" id="CP102290">
    <property type="protein sequence ID" value="UWP58430.1"/>
    <property type="molecule type" value="Genomic_DNA"/>
</dbReference>
<sequence>MKKIIYTKYSNERSAPYAIRTDIVKDEAGMRTVRKTPCYPEGRRHIGDISRFYELLSGQYENTPIRMNVCRACEEGVELDYLEGSTLEEQLDTLIAGQNYDDARERLMCYLHTIRDCGEQSEFQMTEEFCRVFGNVSLPRGLKSLAVTDIDMVLANVLVSDGWNLIDYEWTFEFPVPLSFVLFRIIHYYAETSDKRSCVREWNLFDEMGITEEETAQYLQMEKHFQEYIQGNHVPVREMYDDISPGVLSVYRLAEQEHKKRRDEQLQVFYSDGGEFSEEQSLYYPMPRGRIRICLTFPEHIKKIRLDPCSYAGVLTIGQLEYIGGGQKKCSYVTNGFVLDAQQIIFDTMDPQILITEIPDGATALMVDFIMDTATQEIADFLHRMQEVPRRQKEEIARLSEKLEQRDRLISEMEHTKVWRAYRKLKKMTGKDK</sequence>
<protein>
    <submittedName>
        <fullName evidence="1">Uncharacterized protein</fullName>
    </submittedName>
</protein>
<organism evidence="1 2">
    <name type="scientific">Ruminococcus gauvreauii</name>
    <dbReference type="NCBI Taxonomy" id="438033"/>
    <lineage>
        <taxon>Bacteria</taxon>
        <taxon>Bacillati</taxon>
        <taxon>Bacillota</taxon>
        <taxon>Clostridia</taxon>
        <taxon>Eubacteriales</taxon>
        <taxon>Oscillospiraceae</taxon>
        <taxon>Ruminococcus</taxon>
    </lineage>
</organism>